<comment type="similarity">
    <text evidence="2">Belongs to the UPF0410 family.</text>
</comment>
<feature type="transmembrane region" description="Helical" evidence="7">
    <location>
        <begin position="62"/>
        <end position="84"/>
    </location>
</feature>
<dbReference type="GO" id="GO:0005886">
    <property type="term" value="C:plasma membrane"/>
    <property type="evidence" value="ECO:0007669"/>
    <property type="project" value="UniProtKB-SubCell"/>
</dbReference>
<evidence type="ECO:0000313" key="9">
    <source>
        <dbReference type="Proteomes" id="UP000236737"/>
    </source>
</evidence>
<evidence type="ECO:0000256" key="7">
    <source>
        <dbReference type="SAM" id="Phobius"/>
    </source>
</evidence>
<evidence type="ECO:0000256" key="6">
    <source>
        <dbReference type="ARBA" id="ARBA00023136"/>
    </source>
</evidence>
<evidence type="ECO:0000256" key="5">
    <source>
        <dbReference type="ARBA" id="ARBA00022989"/>
    </source>
</evidence>
<feature type="transmembrane region" description="Helical" evidence="7">
    <location>
        <begin position="31"/>
        <end position="50"/>
    </location>
</feature>
<evidence type="ECO:0000256" key="2">
    <source>
        <dbReference type="ARBA" id="ARBA00011006"/>
    </source>
</evidence>
<keyword evidence="4 7" id="KW-0812">Transmembrane</keyword>
<dbReference type="AlphaFoldDB" id="A0A1H6A291"/>
<evidence type="ECO:0000256" key="1">
    <source>
        <dbReference type="ARBA" id="ARBA00004651"/>
    </source>
</evidence>
<name>A0A1H6A291_9FLAO</name>
<feature type="transmembrane region" description="Helical" evidence="7">
    <location>
        <begin position="6"/>
        <end position="24"/>
    </location>
</feature>
<sequence length="91" mass="9378">MSTENFLVWLLLGVVAGWLAGQIMKGSGFGIIGNIIVGILGSFLGGWLGTRLGIGGTQTGGFNLASILTAVLGAVVLLFIVGLFNRSRTNL</sequence>
<dbReference type="RefSeq" id="WP_104000687.1">
    <property type="nucleotide sequence ID" value="NZ_FNVP01000013.1"/>
</dbReference>
<dbReference type="PANTHER" id="PTHR33884">
    <property type="entry name" value="UPF0410 PROTEIN YMGE"/>
    <property type="match status" value="1"/>
</dbReference>
<evidence type="ECO:0000256" key="4">
    <source>
        <dbReference type="ARBA" id="ARBA00022692"/>
    </source>
</evidence>
<accession>A0A1H6A291</accession>
<dbReference type="InterPro" id="IPR007341">
    <property type="entry name" value="Transgly_assoc"/>
</dbReference>
<dbReference type="PANTHER" id="PTHR33884:SF3">
    <property type="entry name" value="UPF0410 PROTEIN YMGE"/>
    <property type="match status" value="1"/>
</dbReference>
<evidence type="ECO:0000313" key="8">
    <source>
        <dbReference type="EMBL" id="SEG42849.1"/>
    </source>
</evidence>
<comment type="subcellular location">
    <subcellularLocation>
        <location evidence="1">Cell membrane</location>
        <topology evidence="1">Multi-pass membrane protein</topology>
    </subcellularLocation>
</comment>
<gene>
    <name evidence="8" type="ORF">SAMN04488130_11332</name>
</gene>
<dbReference type="Proteomes" id="UP000236737">
    <property type="component" value="Unassembled WGS sequence"/>
</dbReference>
<reference evidence="9" key="1">
    <citation type="submission" date="2016-10" db="EMBL/GenBank/DDBJ databases">
        <authorList>
            <person name="Varghese N."/>
            <person name="Submissions S."/>
        </authorList>
    </citation>
    <scope>NUCLEOTIDE SEQUENCE [LARGE SCALE GENOMIC DNA]</scope>
    <source>
        <strain evidence="9">CGMCC 1.9230</strain>
    </source>
</reference>
<organism evidence="8 9">
    <name type="scientific">Flavobacterium urumqiense</name>
    <dbReference type="NCBI Taxonomy" id="935224"/>
    <lineage>
        <taxon>Bacteria</taxon>
        <taxon>Pseudomonadati</taxon>
        <taxon>Bacteroidota</taxon>
        <taxon>Flavobacteriia</taxon>
        <taxon>Flavobacteriales</taxon>
        <taxon>Flavobacteriaceae</taxon>
        <taxon>Flavobacterium</taxon>
    </lineage>
</organism>
<keyword evidence="3" id="KW-1003">Cell membrane</keyword>
<dbReference type="Pfam" id="PF04226">
    <property type="entry name" value="Transgly_assoc"/>
    <property type="match status" value="1"/>
</dbReference>
<evidence type="ECO:0000256" key="3">
    <source>
        <dbReference type="ARBA" id="ARBA00022475"/>
    </source>
</evidence>
<keyword evidence="6 7" id="KW-0472">Membrane</keyword>
<proteinExistence type="inferred from homology"/>
<keyword evidence="5 7" id="KW-1133">Transmembrane helix</keyword>
<keyword evidence="9" id="KW-1185">Reference proteome</keyword>
<protein>
    <submittedName>
        <fullName evidence="8">Uncharacterized membrane protein YeaQ/YmgE, transglycosylase-associated protein family</fullName>
    </submittedName>
</protein>
<dbReference type="EMBL" id="FNVP01000013">
    <property type="protein sequence ID" value="SEG42849.1"/>
    <property type="molecule type" value="Genomic_DNA"/>
</dbReference>